<name>A0A921IV50_9ACTN</name>
<keyword evidence="3" id="KW-1003">Cell membrane</keyword>
<dbReference type="GO" id="GO:0005886">
    <property type="term" value="C:plasma membrane"/>
    <property type="evidence" value="ECO:0007669"/>
    <property type="project" value="UniProtKB-SubCell"/>
</dbReference>
<proteinExistence type="predicted"/>
<evidence type="ECO:0000256" key="1">
    <source>
        <dbReference type="ARBA" id="ARBA00004651"/>
    </source>
</evidence>
<evidence type="ECO:0000313" key="11">
    <source>
        <dbReference type="Proteomes" id="UP000753256"/>
    </source>
</evidence>
<evidence type="ECO:0000256" key="3">
    <source>
        <dbReference type="ARBA" id="ARBA00022475"/>
    </source>
</evidence>
<feature type="transmembrane region" description="Helical" evidence="9">
    <location>
        <begin position="138"/>
        <end position="163"/>
    </location>
</feature>
<keyword evidence="7 9" id="KW-1133">Transmembrane helix</keyword>
<gene>
    <name evidence="10" type="ORF">K8V70_09620</name>
</gene>
<evidence type="ECO:0000256" key="5">
    <source>
        <dbReference type="ARBA" id="ARBA00022683"/>
    </source>
</evidence>
<keyword evidence="2" id="KW-0813">Transport</keyword>
<keyword evidence="4 10" id="KW-0762">Sugar transport</keyword>
<evidence type="ECO:0000256" key="8">
    <source>
        <dbReference type="ARBA" id="ARBA00023136"/>
    </source>
</evidence>
<feature type="transmembrane region" description="Helical" evidence="9">
    <location>
        <begin position="175"/>
        <end position="198"/>
    </location>
</feature>
<evidence type="ECO:0000313" key="10">
    <source>
        <dbReference type="EMBL" id="HJG38093.1"/>
    </source>
</evidence>
<organism evidence="10 11">
    <name type="scientific">Enorma phocaeensis</name>
    <dbReference type="NCBI Taxonomy" id="1871019"/>
    <lineage>
        <taxon>Bacteria</taxon>
        <taxon>Bacillati</taxon>
        <taxon>Actinomycetota</taxon>
        <taxon>Coriobacteriia</taxon>
        <taxon>Coriobacteriales</taxon>
        <taxon>Coriobacteriaceae</taxon>
        <taxon>Enorma</taxon>
    </lineage>
</organism>
<sequence length="259" mass="27132">MELSIVQIILVALIAGIYRFDRIGTQINGHNCVLWATLAGLVIGDPFTGMQIGATCMLMSLGVAALGGSSVPDYIMAAIVGTVVTVTTGQDMSVGLTIGIAVGLLWVQIDVIVKTLNIFMAHKQLDFAHKGNYSMMKAVTWIGPVLFCVGEMLPVLIVMLIGGDAVNAVLNAMPAWFTGGLSIAGGILPVVGMAMLLNYMPVKQFFSFVVIGFVLSAYLGLGILPIAMLAGAAAYEYYKSHAAAPAATAQTSEGVLEDE</sequence>
<dbReference type="EMBL" id="DYUZ01000035">
    <property type="protein sequence ID" value="HJG38093.1"/>
    <property type="molecule type" value="Genomic_DNA"/>
</dbReference>
<evidence type="ECO:0000256" key="4">
    <source>
        <dbReference type="ARBA" id="ARBA00022597"/>
    </source>
</evidence>
<keyword evidence="5" id="KW-0598">Phosphotransferase system</keyword>
<reference evidence="10" key="2">
    <citation type="submission" date="2021-09" db="EMBL/GenBank/DDBJ databases">
        <authorList>
            <person name="Gilroy R."/>
        </authorList>
    </citation>
    <scope>NUCLEOTIDE SEQUENCE</scope>
    <source>
        <strain evidence="10">ChiHjej13B12-9602</strain>
    </source>
</reference>
<feature type="transmembrane region" description="Helical" evidence="9">
    <location>
        <begin position="35"/>
        <end position="59"/>
    </location>
</feature>
<dbReference type="InterPro" id="IPR050303">
    <property type="entry name" value="GatZ_KbaZ_carbometab"/>
</dbReference>
<dbReference type="PANTHER" id="PTHR32502:SF28">
    <property type="entry name" value="PHOSPHOTRANSFERASE SYSTEM SUGAR-SPECIFIC EIIC COMPONENT"/>
    <property type="match status" value="1"/>
</dbReference>
<dbReference type="RefSeq" id="WP_273191217.1">
    <property type="nucleotide sequence ID" value="NZ_DYUZ01000035.1"/>
</dbReference>
<accession>A0A921IV50</accession>
<protein>
    <submittedName>
        <fullName evidence="10">PTS sugar transporter subunit IIC</fullName>
    </submittedName>
</protein>
<dbReference type="PROSITE" id="PS51106">
    <property type="entry name" value="PTS_EIIC_TYPE_4"/>
    <property type="match status" value="1"/>
</dbReference>
<dbReference type="Proteomes" id="UP000753256">
    <property type="component" value="Unassembled WGS sequence"/>
</dbReference>
<reference evidence="10" key="1">
    <citation type="journal article" date="2021" name="PeerJ">
        <title>Extensive microbial diversity within the chicken gut microbiome revealed by metagenomics and culture.</title>
        <authorList>
            <person name="Gilroy R."/>
            <person name="Ravi A."/>
            <person name="Getino M."/>
            <person name="Pursley I."/>
            <person name="Horton D.L."/>
            <person name="Alikhan N.F."/>
            <person name="Baker D."/>
            <person name="Gharbi K."/>
            <person name="Hall N."/>
            <person name="Watson M."/>
            <person name="Adriaenssens E.M."/>
            <person name="Foster-Nyarko E."/>
            <person name="Jarju S."/>
            <person name="Secka A."/>
            <person name="Antonio M."/>
            <person name="Oren A."/>
            <person name="Chaudhuri R.R."/>
            <person name="La Ragione R."/>
            <person name="Hildebrand F."/>
            <person name="Pallen M.J."/>
        </authorList>
    </citation>
    <scope>NUCLEOTIDE SEQUENCE</scope>
    <source>
        <strain evidence="10">ChiHjej13B12-9602</strain>
    </source>
</reference>
<dbReference type="InterPro" id="IPR004700">
    <property type="entry name" value="PTS_IIC_man"/>
</dbReference>
<evidence type="ECO:0000256" key="6">
    <source>
        <dbReference type="ARBA" id="ARBA00022692"/>
    </source>
</evidence>
<dbReference type="PANTHER" id="PTHR32502">
    <property type="entry name" value="N-ACETYLGALACTOSAMINE PERMEASE II COMPONENT-RELATED"/>
    <property type="match status" value="1"/>
</dbReference>
<keyword evidence="8 9" id="KW-0472">Membrane</keyword>
<feature type="transmembrane region" description="Helical" evidence="9">
    <location>
        <begin position="205"/>
        <end position="230"/>
    </location>
</feature>
<feature type="transmembrane region" description="Helical" evidence="9">
    <location>
        <begin position="94"/>
        <end position="117"/>
    </location>
</feature>
<comment type="caution">
    <text evidence="10">The sequence shown here is derived from an EMBL/GenBank/DDBJ whole genome shotgun (WGS) entry which is preliminary data.</text>
</comment>
<evidence type="ECO:0000256" key="9">
    <source>
        <dbReference type="SAM" id="Phobius"/>
    </source>
</evidence>
<evidence type="ECO:0000256" key="2">
    <source>
        <dbReference type="ARBA" id="ARBA00022448"/>
    </source>
</evidence>
<keyword evidence="6 9" id="KW-0812">Transmembrane</keyword>
<dbReference type="Pfam" id="PF03609">
    <property type="entry name" value="EII-Sor"/>
    <property type="match status" value="1"/>
</dbReference>
<evidence type="ECO:0000256" key="7">
    <source>
        <dbReference type="ARBA" id="ARBA00022989"/>
    </source>
</evidence>
<comment type="subcellular location">
    <subcellularLocation>
        <location evidence="1">Cell membrane</location>
        <topology evidence="1">Multi-pass membrane protein</topology>
    </subcellularLocation>
</comment>
<dbReference type="GO" id="GO:0009401">
    <property type="term" value="P:phosphoenolpyruvate-dependent sugar phosphotransferase system"/>
    <property type="evidence" value="ECO:0007669"/>
    <property type="project" value="UniProtKB-KW"/>
</dbReference>
<dbReference type="AlphaFoldDB" id="A0A921IV50"/>